<evidence type="ECO:0000256" key="7">
    <source>
        <dbReference type="ARBA" id="ARBA00040674"/>
    </source>
</evidence>
<dbReference type="CDD" id="cd19492">
    <property type="entry name" value="Rad51C"/>
    <property type="match status" value="1"/>
</dbReference>
<dbReference type="GO" id="GO:0000400">
    <property type="term" value="F:four-way junction DNA binding"/>
    <property type="evidence" value="ECO:0007669"/>
    <property type="project" value="TreeGrafter"/>
</dbReference>
<evidence type="ECO:0000256" key="2">
    <source>
        <dbReference type="ARBA" id="ARBA00022741"/>
    </source>
</evidence>
<comment type="caution">
    <text evidence="9">The sequence shown here is derived from an EMBL/GenBank/DDBJ whole genome shotgun (WGS) entry which is preliminary data.</text>
</comment>
<dbReference type="PIRSF" id="PIRSF005856">
    <property type="entry name" value="Rad51"/>
    <property type="match status" value="1"/>
</dbReference>
<proteinExistence type="predicted"/>
<name>A0A1D1VHD5_RAMVA</name>
<dbReference type="Pfam" id="PF08423">
    <property type="entry name" value="Rad51"/>
    <property type="match status" value="1"/>
</dbReference>
<keyword evidence="5" id="KW-0234">DNA repair</keyword>
<evidence type="ECO:0000256" key="6">
    <source>
        <dbReference type="ARBA" id="ARBA00023242"/>
    </source>
</evidence>
<dbReference type="InterPro" id="IPR027417">
    <property type="entry name" value="P-loop_NTPase"/>
</dbReference>
<gene>
    <name evidence="9" type="primary">RvY_10213-1</name>
    <name evidence="9" type="synonym">RvY_10213.1</name>
    <name evidence="9" type="ORF">RvY_10213</name>
</gene>
<dbReference type="PROSITE" id="PS50162">
    <property type="entry name" value="RECA_2"/>
    <property type="match status" value="1"/>
</dbReference>
<evidence type="ECO:0000256" key="4">
    <source>
        <dbReference type="ARBA" id="ARBA00022840"/>
    </source>
</evidence>
<evidence type="ECO:0000313" key="10">
    <source>
        <dbReference type="Proteomes" id="UP000186922"/>
    </source>
</evidence>
<keyword evidence="6" id="KW-0539">Nucleus</keyword>
<dbReference type="GO" id="GO:0140664">
    <property type="term" value="F:ATP-dependent DNA damage sensor activity"/>
    <property type="evidence" value="ECO:0007669"/>
    <property type="project" value="InterPro"/>
</dbReference>
<dbReference type="GO" id="GO:0033065">
    <property type="term" value="C:Rad51C-XRCC3 complex"/>
    <property type="evidence" value="ECO:0007669"/>
    <property type="project" value="TreeGrafter"/>
</dbReference>
<dbReference type="GO" id="GO:0005657">
    <property type="term" value="C:replication fork"/>
    <property type="evidence" value="ECO:0007669"/>
    <property type="project" value="TreeGrafter"/>
</dbReference>
<protein>
    <recommendedName>
        <fullName evidence="7">DNA repair protein RAD51 homolog 3</fullName>
    </recommendedName>
</protein>
<reference evidence="9 10" key="1">
    <citation type="journal article" date="2016" name="Nat. Commun.">
        <title>Extremotolerant tardigrade genome and improved radiotolerance of human cultured cells by tardigrade-unique protein.</title>
        <authorList>
            <person name="Hashimoto T."/>
            <person name="Horikawa D.D."/>
            <person name="Saito Y."/>
            <person name="Kuwahara H."/>
            <person name="Kozuka-Hata H."/>
            <person name="Shin-I T."/>
            <person name="Minakuchi Y."/>
            <person name="Ohishi K."/>
            <person name="Motoyama A."/>
            <person name="Aizu T."/>
            <person name="Enomoto A."/>
            <person name="Kondo K."/>
            <person name="Tanaka S."/>
            <person name="Hara Y."/>
            <person name="Koshikawa S."/>
            <person name="Sagara H."/>
            <person name="Miura T."/>
            <person name="Yokobori S."/>
            <person name="Miyagawa K."/>
            <person name="Suzuki Y."/>
            <person name="Kubo T."/>
            <person name="Oyama M."/>
            <person name="Kohara Y."/>
            <person name="Fujiyama A."/>
            <person name="Arakawa K."/>
            <person name="Katayama T."/>
            <person name="Toyoda A."/>
            <person name="Kunieda T."/>
        </authorList>
    </citation>
    <scope>NUCLEOTIDE SEQUENCE [LARGE SCALE GENOMIC DNA]</scope>
    <source>
        <strain evidence="9 10">YOKOZUNA-1</strain>
    </source>
</reference>
<accession>A0A1D1VHD5</accession>
<dbReference type="OrthoDB" id="5957327at2759"/>
<dbReference type="GO" id="GO:0000707">
    <property type="term" value="P:meiotic DNA recombinase assembly"/>
    <property type="evidence" value="ECO:0007669"/>
    <property type="project" value="TreeGrafter"/>
</dbReference>
<sequence>MDRDIGQVPLEPAIRTKLLKLGYGKIDSFTDLADAEILALSAKLQMSLDETKSIIEQIRSYRGSVLPDYVSVLRGMDLLLKSQSNLSITTGSTRLDDLLDGGIQIGQLTEISGAPGIGKTQLCFQLCVNVQIPKVLNGLEGGAVFIDTDGSFVEKRVTEMALAMLEELNRDQTENCAAPPEELPLERILDNITIFRCRDYREVIKTVNVLPAFLKYNQHVRLIVMDSVVSPFRYAFEDMAERSKVLNSVTQKLISIATTNQLAVVLANQVTTKFGPSGEDGHIVPALGASWGHSCGTRVILFLKDNIRTALLFKSPTKGETLVPFSVTPAGIKDYLPKNSSMVSSGPKKRLHEDEPMPEAGDIVASLADISHLAEDEDQITFEDFDAMEAVVDFEEQRDEV</sequence>
<dbReference type="Gene3D" id="3.40.50.300">
    <property type="entry name" value="P-loop containing nucleotide triphosphate hydrolases"/>
    <property type="match status" value="1"/>
</dbReference>
<dbReference type="GO" id="GO:0007131">
    <property type="term" value="P:reciprocal meiotic recombination"/>
    <property type="evidence" value="ECO:0007669"/>
    <property type="project" value="TreeGrafter"/>
</dbReference>
<dbReference type="InterPro" id="IPR020588">
    <property type="entry name" value="RecA_ATP-bd"/>
</dbReference>
<dbReference type="InterPro" id="IPR013632">
    <property type="entry name" value="Rad51_C"/>
</dbReference>
<dbReference type="SUPFAM" id="SSF52540">
    <property type="entry name" value="P-loop containing nucleoside triphosphate hydrolases"/>
    <property type="match status" value="1"/>
</dbReference>
<dbReference type="PANTHER" id="PTHR46239:SF1">
    <property type="entry name" value="DNA REPAIR PROTEIN RAD51 HOMOLOG 3"/>
    <property type="match status" value="1"/>
</dbReference>
<evidence type="ECO:0000256" key="5">
    <source>
        <dbReference type="ARBA" id="ARBA00023204"/>
    </source>
</evidence>
<dbReference type="InterPro" id="IPR052093">
    <property type="entry name" value="HR_Repair_Mediator"/>
</dbReference>
<organism evidence="9 10">
    <name type="scientific">Ramazzottius varieornatus</name>
    <name type="common">Water bear</name>
    <name type="synonym">Tardigrade</name>
    <dbReference type="NCBI Taxonomy" id="947166"/>
    <lineage>
        <taxon>Eukaryota</taxon>
        <taxon>Metazoa</taxon>
        <taxon>Ecdysozoa</taxon>
        <taxon>Tardigrada</taxon>
        <taxon>Eutardigrada</taxon>
        <taxon>Parachela</taxon>
        <taxon>Hypsibioidea</taxon>
        <taxon>Ramazzottiidae</taxon>
        <taxon>Ramazzottius</taxon>
    </lineage>
</organism>
<comment type="subcellular location">
    <subcellularLocation>
        <location evidence="1">Nucleus</location>
    </subcellularLocation>
</comment>
<evidence type="ECO:0000256" key="1">
    <source>
        <dbReference type="ARBA" id="ARBA00004123"/>
    </source>
</evidence>
<keyword evidence="2" id="KW-0547">Nucleotide-binding</keyword>
<keyword evidence="3" id="KW-0227">DNA damage</keyword>
<evidence type="ECO:0000256" key="3">
    <source>
        <dbReference type="ARBA" id="ARBA00022763"/>
    </source>
</evidence>
<keyword evidence="4" id="KW-0067">ATP-binding</keyword>
<dbReference type="AlphaFoldDB" id="A0A1D1VHD5"/>
<dbReference type="STRING" id="947166.A0A1D1VHD5"/>
<dbReference type="Proteomes" id="UP000186922">
    <property type="component" value="Unassembled WGS sequence"/>
</dbReference>
<dbReference type="PANTHER" id="PTHR46239">
    <property type="entry name" value="DNA REPAIR PROTEIN RAD51 HOMOLOG 3 RAD51C"/>
    <property type="match status" value="1"/>
</dbReference>
<evidence type="ECO:0000259" key="8">
    <source>
        <dbReference type="PROSITE" id="PS50162"/>
    </source>
</evidence>
<evidence type="ECO:0000313" key="9">
    <source>
        <dbReference type="EMBL" id="GAU99177.1"/>
    </source>
</evidence>
<dbReference type="GO" id="GO:0033063">
    <property type="term" value="C:Rad51B-Rad51C-Rad51D-XRCC2 complex"/>
    <property type="evidence" value="ECO:0007669"/>
    <property type="project" value="TreeGrafter"/>
</dbReference>
<dbReference type="InterPro" id="IPR016467">
    <property type="entry name" value="DNA_recomb/repair_RecA-like"/>
</dbReference>
<feature type="domain" description="RecA family profile 1" evidence="8">
    <location>
        <begin position="84"/>
        <end position="270"/>
    </location>
</feature>
<dbReference type="GO" id="GO:0005524">
    <property type="term" value="F:ATP binding"/>
    <property type="evidence" value="ECO:0007669"/>
    <property type="project" value="UniProtKB-KW"/>
</dbReference>
<keyword evidence="10" id="KW-1185">Reference proteome</keyword>
<dbReference type="GO" id="GO:0008821">
    <property type="term" value="F:crossover junction DNA endonuclease activity"/>
    <property type="evidence" value="ECO:0007669"/>
    <property type="project" value="TreeGrafter"/>
</dbReference>
<dbReference type="EMBL" id="BDGG01000005">
    <property type="protein sequence ID" value="GAU99177.1"/>
    <property type="molecule type" value="Genomic_DNA"/>
</dbReference>